<comment type="caution">
    <text evidence="2">The sequence shown here is derived from an EMBL/GenBank/DDBJ whole genome shotgun (WGS) entry which is preliminary data.</text>
</comment>
<dbReference type="Proteomes" id="UP001374584">
    <property type="component" value="Unassembled WGS sequence"/>
</dbReference>
<keyword evidence="3" id="KW-1185">Reference proteome</keyword>
<protein>
    <submittedName>
        <fullName evidence="2">Uncharacterized protein</fullName>
    </submittedName>
</protein>
<sequence>MGEECVAAGGGEVVGGERGARFLIRTTENSNFSVDGCAGYSSRTIIKTHITPDFPYLLYLLSVGPFCITFTFYTHNALFTVFLSSIQTLWSICFFTQLHEQHGMMCHLQGTDRVIIYEENVRENIGSLGLKLSDASLATTCMLIIGIVFRILRDTIRYKTEIINLL</sequence>
<proteinExistence type="predicted"/>
<dbReference type="EMBL" id="JAYMYR010000007">
    <property type="protein sequence ID" value="KAK7352403.1"/>
    <property type="molecule type" value="Genomic_DNA"/>
</dbReference>
<evidence type="ECO:0000313" key="3">
    <source>
        <dbReference type="Proteomes" id="UP001374584"/>
    </source>
</evidence>
<dbReference type="AlphaFoldDB" id="A0AAN9MJ71"/>
<name>A0AAN9MJ71_PHACN</name>
<keyword evidence="1" id="KW-0812">Transmembrane</keyword>
<keyword evidence="1" id="KW-0472">Membrane</keyword>
<evidence type="ECO:0000313" key="2">
    <source>
        <dbReference type="EMBL" id="KAK7352403.1"/>
    </source>
</evidence>
<evidence type="ECO:0000256" key="1">
    <source>
        <dbReference type="SAM" id="Phobius"/>
    </source>
</evidence>
<keyword evidence="1" id="KW-1133">Transmembrane helix</keyword>
<feature type="transmembrane region" description="Helical" evidence="1">
    <location>
        <begin position="135"/>
        <end position="152"/>
    </location>
</feature>
<gene>
    <name evidence="2" type="ORF">VNO80_17824</name>
</gene>
<reference evidence="2 3" key="1">
    <citation type="submission" date="2024-01" db="EMBL/GenBank/DDBJ databases">
        <title>The genomes of 5 underutilized Papilionoideae crops provide insights into root nodulation and disease resistanc.</title>
        <authorList>
            <person name="Jiang F."/>
        </authorList>
    </citation>
    <scope>NUCLEOTIDE SEQUENCE [LARGE SCALE GENOMIC DNA]</scope>
    <source>
        <strain evidence="2">JINMINGXINNONG_FW02</strain>
        <tissue evidence="2">Leaves</tissue>
    </source>
</reference>
<feature type="transmembrane region" description="Helical" evidence="1">
    <location>
        <begin position="56"/>
        <end position="75"/>
    </location>
</feature>
<organism evidence="2 3">
    <name type="scientific">Phaseolus coccineus</name>
    <name type="common">Scarlet runner bean</name>
    <name type="synonym">Phaseolus multiflorus</name>
    <dbReference type="NCBI Taxonomy" id="3886"/>
    <lineage>
        <taxon>Eukaryota</taxon>
        <taxon>Viridiplantae</taxon>
        <taxon>Streptophyta</taxon>
        <taxon>Embryophyta</taxon>
        <taxon>Tracheophyta</taxon>
        <taxon>Spermatophyta</taxon>
        <taxon>Magnoliopsida</taxon>
        <taxon>eudicotyledons</taxon>
        <taxon>Gunneridae</taxon>
        <taxon>Pentapetalae</taxon>
        <taxon>rosids</taxon>
        <taxon>fabids</taxon>
        <taxon>Fabales</taxon>
        <taxon>Fabaceae</taxon>
        <taxon>Papilionoideae</taxon>
        <taxon>50 kb inversion clade</taxon>
        <taxon>NPAAA clade</taxon>
        <taxon>indigoferoid/millettioid clade</taxon>
        <taxon>Phaseoleae</taxon>
        <taxon>Phaseolus</taxon>
    </lineage>
</organism>
<accession>A0AAN9MJ71</accession>